<protein>
    <submittedName>
        <fullName evidence="3">Uncharacterized protein</fullName>
    </submittedName>
</protein>
<accession>A0A9W7DUP7</accession>
<evidence type="ECO:0000256" key="2">
    <source>
        <dbReference type="SAM" id="Phobius"/>
    </source>
</evidence>
<evidence type="ECO:0000313" key="4">
    <source>
        <dbReference type="Proteomes" id="UP001162640"/>
    </source>
</evidence>
<sequence length="457" mass="49895">MTDHQHPPHGSAHHRHPHRDSLPHQIFKHNSGTLARLDLINHSLLDSVKVPNKRSSPVGGILSVLSVIALLYFGAQTFYNTNFEPTIETEVEITYGHRETFEIQCEVEKCYVYVKWGPEFMEKITGECAEFVTSKEWSTRNIVSGSMGMSEPEVLTDYWVMNEVVSGGERRLECEGQGETWGPGIGPPPDGCDNNGGGDTGGDTGGDNGNTPPSDGNTHPSDGNGSGDGNGANQHVTPTTCFESRCIPLNQDQVLKIDNFAVMTNPKGGGVHVMWDIAVDRLGAAIPAHLSATGDKNKLFDGAHFMLKLSQSDEILGNDRVAWLNEFSQNINDVPIEMICPETEEFATPGRAEVYFKPTSIKTTRIDNDVIYSVVGEIGGYLDIIIYAATGLMFVFWSIEKCYYQRTHRKGGRNGVGGAIPTQMEVGVGMGNNNDRDSKNLDADFSIKERVGAGAML</sequence>
<comment type="caution">
    <text evidence="3">The sequence shown here is derived from an EMBL/GenBank/DDBJ whole genome shotgun (WGS) entry which is preliminary data.</text>
</comment>
<evidence type="ECO:0000313" key="3">
    <source>
        <dbReference type="EMBL" id="GMH55607.1"/>
    </source>
</evidence>
<feature type="compositionally biased region" description="Gly residues" evidence="1">
    <location>
        <begin position="194"/>
        <end position="208"/>
    </location>
</feature>
<feature type="transmembrane region" description="Helical" evidence="2">
    <location>
        <begin position="378"/>
        <end position="399"/>
    </location>
</feature>
<proteinExistence type="predicted"/>
<dbReference type="EMBL" id="BLQM01000046">
    <property type="protein sequence ID" value="GMH55607.1"/>
    <property type="molecule type" value="Genomic_DNA"/>
</dbReference>
<dbReference type="Proteomes" id="UP001162640">
    <property type="component" value="Unassembled WGS sequence"/>
</dbReference>
<organism evidence="3 4">
    <name type="scientific">Triparma laevis f. inornata</name>
    <dbReference type="NCBI Taxonomy" id="1714386"/>
    <lineage>
        <taxon>Eukaryota</taxon>
        <taxon>Sar</taxon>
        <taxon>Stramenopiles</taxon>
        <taxon>Ochrophyta</taxon>
        <taxon>Bolidophyceae</taxon>
        <taxon>Parmales</taxon>
        <taxon>Triparmaceae</taxon>
        <taxon>Triparma</taxon>
    </lineage>
</organism>
<evidence type="ECO:0000256" key="1">
    <source>
        <dbReference type="SAM" id="MobiDB-lite"/>
    </source>
</evidence>
<name>A0A9W7DUP7_9STRA</name>
<dbReference type="AlphaFoldDB" id="A0A9W7DUP7"/>
<keyword evidence="2" id="KW-1133">Transmembrane helix</keyword>
<feature type="region of interest" description="Disordered" evidence="1">
    <location>
        <begin position="170"/>
        <end position="236"/>
    </location>
</feature>
<gene>
    <name evidence="3" type="ORF">TL16_g01948</name>
</gene>
<reference evidence="4" key="1">
    <citation type="journal article" date="2023" name="Commun. Biol.">
        <title>Genome analysis of Parmales, the sister group of diatoms, reveals the evolutionary specialization of diatoms from phago-mixotrophs to photoautotrophs.</title>
        <authorList>
            <person name="Ban H."/>
            <person name="Sato S."/>
            <person name="Yoshikawa S."/>
            <person name="Yamada K."/>
            <person name="Nakamura Y."/>
            <person name="Ichinomiya M."/>
            <person name="Sato N."/>
            <person name="Blanc-Mathieu R."/>
            <person name="Endo H."/>
            <person name="Kuwata A."/>
            <person name="Ogata H."/>
        </authorList>
    </citation>
    <scope>NUCLEOTIDE SEQUENCE [LARGE SCALE GENOMIC DNA]</scope>
</reference>
<feature type="region of interest" description="Disordered" evidence="1">
    <location>
        <begin position="1"/>
        <end position="25"/>
    </location>
</feature>
<keyword evidence="2" id="KW-0812">Transmembrane</keyword>
<keyword evidence="2" id="KW-0472">Membrane</keyword>